<comment type="subcellular location">
    <subcellularLocation>
        <location evidence="1">Membrane</location>
        <topology evidence="1">Multi-pass membrane protein</topology>
    </subcellularLocation>
</comment>
<feature type="transmembrane region" description="Helical" evidence="5">
    <location>
        <begin position="122"/>
        <end position="152"/>
    </location>
</feature>
<evidence type="ECO:0000259" key="6">
    <source>
        <dbReference type="Pfam" id="PF04932"/>
    </source>
</evidence>
<reference evidence="8" key="1">
    <citation type="submission" date="2023-07" db="EMBL/GenBank/DDBJ databases">
        <authorList>
            <person name="Yue Y."/>
        </authorList>
    </citation>
    <scope>NUCLEOTIDE SEQUENCE [LARGE SCALE GENOMIC DNA]</scope>
    <source>
        <strain evidence="8">D23</strain>
    </source>
</reference>
<feature type="transmembrane region" description="Helical" evidence="5">
    <location>
        <begin position="164"/>
        <end position="182"/>
    </location>
</feature>
<dbReference type="GO" id="GO:0016874">
    <property type="term" value="F:ligase activity"/>
    <property type="evidence" value="ECO:0007669"/>
    <property type="project" value="UniProtKB-KW"/>
</dbReference>
<feature type="transmembrane region" description="Helical" evidence="5">
    <location>
        <begin position="251"/>
        <end position="273"/>
    </location>
</feature>
<feature type="domain" description="O-antigen ligase-related" evidence="6">
    <location>
        <begin position="127"/>
        <end position="266"/>
    </location>
</feature>
<evidence type="ECO:0000313" key="8">
    <source>
        <dbReference type="Proteomes" id="UP001198901"/>
    </source>
</evidence>
<evidence type="ECO:0000256" key="2">
    <source>
        <dbReference type="ARBA" id="ARBA00022692"/>
    </source>
</evidence>
<dbReference type="EMBL" id="JAIUJR010000004">
    <property type="protein sequence ID" value="MCA0132444.1"/>
    <property type="molecule type" value="Genomic_DNA"/>
</dbReference>
<dbReference type="InterPro" id="IPR007016">
    <property type="entry name" value="O-antigen_ligase-rel_domated"/>
</dbReference>
<evidence type="ECO:0000256" key="4">
    <source>
        <dbReference type="ARBA" id="ARBA00023136"/>
    </source>
</evidence>
<feature type="transmembrane region" description="Helical" evidence="5">
    <location>
        <begin position="25"/>
        <end position="41"/>
    </location>
</feature>
<dbReference type="InterPro" id="IPR051533">
    <property type="entry name" value="WaaL-like"/>
</dbReference>
<accession>A0ABS7XST7</accession>
<sequence length="342" mass="38051">MILLVLSCLLSIVFNEIPTFFKPYERFAAFIIVMGLVGPLIRSSALQQFRFYLLKLITVLTVAMVTISFFGITAGLPIMIGRGGFVGLFNHSMMLGPMAAISLLACVHWANTADKKKNRFIFLSIGAISFVICVAAGSRSALLAGLVGGLFYYYKVYMGKLARYVRVILLLTSIGIMSLPLWEGYTQRIMGKMAYAEKQGDVLVTRDELWSARISEFKKSPVYGIGFASVDTSLTPKFDKSGGQIEPGSSWLALLSMIGLLGFLLLAFLIFRYTKFLYRDKLMHKDSAFLGAMLFFFIIHMAAEGYVLSAGSGMFLIFWLLLGNIEFYSKKLTSKIAVVQWT</sequence>
<evidence type="ECO:0000313" key="7">
    <source>
        <dbReference type="EMBL" id="MCA0132444.1"/>
    </source>
</evidence>
<keyword evidence="7" id="KW-0436">Ligase</keyword>
<keyword evidence="4 5" id="KW-0472">Membrane</keyword>
<dbReference type="PANTHER" id="PTHR37422:SF13">
    <property type="entry name" value="LIPOPOLYSACCHARIDE BIOSYNTHESIS PROTEIN PA4999-RELATED"/>
    <property type="match status" value="1"/>
</dbReference>
<dbReference type="Proteomes" id="UP001198901">
    <property type="component" value="Unassembled WGS sequence"/>
</dbReference>
<dbReference type="PANTHER" id="PTHR37422">
    <property type="entry name" value="TEICHURONIC ACID BIOSYNTHESIS PROTEIN TUAE"/>
    <property type="match status" value="1"/>
</dbReference>
<keyword evidence="3 5" id="KW-1133">Transmembrane helix</keyword>
<feature type="transmembrane region" description="Helical" evidence="5">
    <location>
        <begin position="92"/>
        <end position="110"/>
    </location>
</feature>
<protein>
    <submittedName>
        <fullName evidence="7">O-antigen ligase family protein</fullName>
    </submittedName>
</protein>
<keyword evidence="8" id="KW-1185">Reference proteome</keyword>
<dbReference type="Pfam" id="PF04932">
    <property type="entry name" value="Wzy_C"/>
    <property type="match status" value="1"/>
</dbReference>
<evidence type="ECO:0000256" key="1">
    <source>
        <dbReference type="ARBA" id="ARBA00004141"/>
    </source>
</evidence>
<name>A0ABS7XST7_9FLAO</name>
<feature type="transmembrane region" description="Helical" evidence="5">
    <location>
        <begin position="293"/>
        <end position="322"/>
    </location>
</feature>
<evidence type="ECO:0000256" key="3">
    <source>
        <dbReference type="ARBA" id="ARBA00022989"/>
    </source>
</evidence>
<organism evidence="7 8">
    <name type="scientific">Winogradskyella alexanderae</name>
    <dbReference type="NCBI Taxonomy" id="2877123"/>
    <lineage>
        <taxon>Bacteria</taxon>
        <taxon>Pseudomonadati</taxon>
        <taxon>Bacteroidota</taxon>
        <taxon>Flavobacteriia</taxon>
        <taxon>Flavobacteriales</taxon>
        <taxon>Flavobacteriaceae</taxon>
        <taxon>Winogradskyella</taxon>
    </lineage>
</organism>
<evidence type="ECO:0000256" key="5">
    <source>
        <dbReference type="SAM" id="Phobius"/>
    </source>
</evidence>
<gene>
    <name evidence="7" type="ORF">LBU54_07590</name>
</gene>
<keyword evidence="2 5" id="KW-0812">Transmembrane</keyword>
<comment type="caution">
    <text evidence="7">The sequence shown here is derived from an EMBL/GenBank/DDBJ whole genome shotgun (WGS) entry which is preliminary data.</text>
</comment>
<feature type="transmembrane region" description="Helical" evidence="5">
    <location>
        <begin position="53"/>
        <end position="80"/>
    </location>
</feature>
<proteinExistence type="predicted"/>